<dbReference type="GO" id="GO:0005525">
    <property type="term" value="F:GTP binding"/>
    <property type="evidence" value="ECO:0007669"/>
    <property type="project" value="UniProtKB-KW"/>
</dbReference>
<evidence type="ECO:0000313" key="13">
    <source>
        <dbReference type="Proteomes" id="UP001314263"/>
    </source>
</evidence>
<reference evidence="12 13" key="1">
    <citation type="submission" date="2023-10" db="EMBL/GenBank/DDBJ databases">
        <authorList>
            <person name="Maclean D."/>
            <person name="Macfadyen A."/>
        </authorList>
    </citation>
    <scope>NUCLEOTIDE SEQUENCE [LARGE SCALE GENOMIC DNA]</scope>
</reference>
<evidence type="ECO:0000256" key="5">
    <source>
        <dbReference type="ARBA" id="ARBA00022533"/>
    </source>
</evidence>
<gene>
    <name evidence="12" type="ORF">CVIRNUC_008314</name>
</gene>
<dbReference type="InterPro" id="IPR000836">
    <property type="entry name" value="PRTase_dom"/>
</dbReference>
<dbReference type="PANTHER" id="PTHR32315">
    <property type="entry name" value="ADENINE PHOSPHORIBOSYLTRANSFERASE"/>
    <property type="match status" value="1"/>
</dbReference>
<dbReference type="AlphaFoldDB" id="A0AAV1ID00"/>
<evidence type="ECO:0000256" key="4">
    <source>
        <dbReference type="ARBA" id="ARBA00011894"/>
    </source>
</evidence>
<evidence type="ECO:0000256" key="3">
    <source>
        <dbReference type="ARBA" id="ARBA00009516"/>
    </source>
</evidence>
<dbReference type="NCBIfam" id="NF001097">
    <property type="entry name" value="PRK00129.1"/>
    <property type="match status" value="1"/>
</dbReference>
<comment type="caution">
    <text evidence="12">The sequence shown here is derived from an EMBL/GenBank/DDBJ whole genome shotgun (WGS) entry which is preliminary data.</text>
</comment>
<evidence type="ECO:0000256" key="1">
    <source>
        <dbReference type="ARBA" id="ARBA00001946"/>
    </source>
</evidence>
<evidence type="ECO:0000256" key="7">
    <source>
        <dbReference type="ARBA" id="ARBA00022679"/>
    </source>
</evidence>
<comment type="similarity">
    <text evidence="3">Belongs to the UPRTase family.</text>
</comment>
<organism evidence="12 13">
    <name type="scientific">Coccomyxa viridis</name>
    <dbReference type="NCBI Taxonomy" id="1274662"/>
    <lineage>
        <taxon>Eukaryota</taxon>
        <taxon>Viridiplantae</taxon>
        <taxon>Chlorophyta</taxon>
        <taxon>core chlorophytes</taxon>
        <taxon>Trebouxiophyceae</taxon>
        <taxon>Trebouxiophyceae incertae sedis</taxon>
        <taxon>Coccomyxaceae</taxon>
        <taxon>Coccomyxa</taxon>
    </lineage>
</organism>
<keyword evidence="6" id="KW-0328">Glycosyltransferase</keyword>
<evidence type="ECO:0000256" key="2">
    <source>
        <dbReference type="ARBA" id="ARBA00005180"/>
    </source>
</evidence>
<proteinExistence type="inferred from homology"/>
<keyword evidence="9" id="KW-0342">GTP-binding</keyword>
<evidence type="ECO:0000256" key="10">
    <source>
        <dbReference type="ARBA" id="ARBA00031082"/>
    </source>
</evidence>
<sequence length="225" mass="24033">MAAGPSGKQQMLVYVPSHPLVKHWLAVARNKLSPPPVFRGAIAELGRLLIYEASAEEGWLPVLEGQAETPCGVADVAFVDPGRPVKVVPILRAGLVLLEQAATVLPNSQTFHVGYVRNEETLEASAYLNKLPERLTAEDRVLVVDPMLATGGTLVKVLEDIIGRGAVSSMIRVVTVVCAPTALQKLSTDFPGLKVYAAMIDAELNERGYIVPGLGDAGDRAFNTL</sequence>
<dbReference type="GO" id="GO:0004845">
    <property type="term" value="F:uracil phosphoribosyltransferase activity"/>
    <property type="evidence" value="ECO:0007669"/>
    <property type="project" value="UniProtKB-EC"/>
</dbReference>
<dbReference type="EC" id="2.4.2.9" evidence="4"/>
<keyword evidence="8" id="KW-0547">Nucleotide-binding</keyword>
<evidence type="ECO:0000256" key="8">
    <source>
        <dbReference type="ARBA" id="ARBA00022741"/>
    </source>
</evidence>
<evidence type="ECO:0000256" key="6">
    <source>
        <dbReference type="ARBA" id="ARBA00022676"/>
    </source>
</evidence>
<dbReference type="InterPro" id="IPR050054">
    <property type="entry name" value="UPRTase/APRTase"/>
</dbReference>
<evidence type="ECO:0000256" key="9">
    <source>
        <dbReference type="ARBA" id="ARBA00023134"/>
    </source>
</evidence>
<comment type="cofactor">
    <cofactor evidence="1">
        <name>Mg(2+)</name>
        <dbReference type="ChEBI" id="CHEBI:18420"/>
    </cofactor>
</comment>
<dbReference type="GO" id="GO:0005737">
    <property type="term" value="C:cytoplasm"/>
    <property type="evidence" value="ECO:0007669"/>
    <property type="project" value="UniProtKB-ARBA"/>
</dbReference>
<dbReference type="InterPro" id="IPR005765">
    <property type="entry name" value="UPRT"/>
</dbReference>
<dbReference type="InterPro" id="IPR029057">
    <property type="entry name" value="PRTase-like"/>
</dbReference>
<comment type="pathway">
    <text evidence="2">Pyrimidine metabolism; UMP biosynthesis via salvage pathway; UMP from uracil: step 1/1.</text>
</comment>
<dbReference type="SUPFAM" id="SSF53271">
    <property type="entry name" value="PRTase-like"/>
    <property type="match status" value="1"/>
</dbReference>
<protein>
    <recommendedName>
        <fullName evidence="4">uracil phosphoribosyltransferase</fullName>
        <ecNumber evidence="4">2.4.2.9</ecNumber>
    </recommendedName>
    <alternativeName>
        <fullName evidence="10">UMP pyrophosphorylase</fullName>
    </alternativeName>
</protein>
<feature type="domain" description="Phosphoribosyltransferase" evidence="11">
    <location>
        <begin position="15"/>
        <end position="224"/>
    </location>
</feature>
<dbReference type="Pfam" id="PF14681">
    <property type="entry name" value="UPRTase"/>
    <property type="match status" value="1"/>
</dbReference>
<keyword evidence="5" id="KW-0021">Allosteric enzyme</keyword>
<dbReference type="GO" id="GO:0006223">
    <property type="term" value="P:uracil salvage"/>
    <property type="evidence" value="ECO:0007669"/>
    <property type="project" value="InterPro"/>
</dbReference>
<dbReference type="NCBIfam" id="TIGR01091">
    <property type="entry name" value="upp"/>
    <property type="match status" value="1"/>
</dbReference>
<keyword evidence="7" id="KW-0808">Transferase</keyword>
<dbReference type="EMBL" id="CAUYUE010000011">
    <property type="protein sequence ID" value="CAK0785108.1"/>
    <property type="molecule type" value="Genomic_DNA"/>
</dbReference>
<dbReference type="PANTHER" id="PTHR32315:SF4">
    <property type="entry name" value="URACIL PHOSPHORIBOSYLTRANSFERASE, CHLOROPLASTIC"/>
    <property type="match status" value="1"/>
</dbReference>
<evidence type="ECO:0000313" key="12">
    <source>
        <dbReference type="EMBL" id="CAK0785108.1"/>
    </source>
</evidence>
<name>A0AAV1ID00_9CHLO</name>
<accession>A0AAV1ID00</accession>
<keyword evidence="13" id="KW-1185">Reference proteome</keyword>
<dbReference type="Gene3D" id="3.40.50.2020">
    <property type="match status" value="1"/>
</dbReference>
<dbReference type="FunFam" id="3.40.50.2020:FF:000003">
    <property type="entry name" value="Uracil phosphoribosyltransferase"/>
    <property type="match status" value="1"/>
</dbReference>
<dbReference type="CDD" id="cd06223">
    <property type="entry name" value="PRTases_typeI"/>
    <property type="match status" value="1"/>
</dbReference>
<dbReference type="Proteomes" id="UP001314263">
    <property type="component" value="Unassembled WGS sequence"/>
</dbReference>
<evidence type="ECO:0000259" key="11">
    <source>
        <dbReference type="Pfam" id="PF14681"/>
    </source>
</evidence>